<sequence length="70" mass="7943">MGTDPPPALGDRIRTARTALKMSQERLCELSGVDQQTINRIELGRHATRIDTLYRIARTLRVPLSDLVRE</sequence>
<gene>
    <name evidence="3" type="ORF">AN221_34875</name>
</gene>
<evidence type="ECO:0000259" key="2">
    <source>
        <dbReference type="PROSITE" id="PS50943"/>
    </source>
</evidence>
<dbReference type="CDD" id="cd00093">
    <property type="entry name" value="HTH_XRE"/>
    <property type="match status" value="1"/>
</dbReference>
<dbReference type="GO" id="GO:0003700">
    <property type="term" value="F:DNA-binding transcription factor activity"/>
    <property type="evidence" value="ECO:0007669"/>
    <property type="project" value="TreeGrafter"/>
</dbReference>
<organism evidence="3 4">
    <name type="scientific">Streptomyces nanshensis</name>
    <dbReference type="NCBI Taxonomy" id="518642"/>
    <lineage>
        <taxon>Bacteria</taxon>
        <taxon>Bacillati</taxon>
        <taxon>Actinomycetota</taxon>
        <taxon>Actinomycetes</taxon>
        <taxon>Kitasatosporales</taxon>
        <taxon>Streptomycetaceae</taxon>
        <taxon>Streptomyces</taxon>
    </lineage>
</organism>
<dbReference type="PANTHER" id="PTHR46797">
    <property type="entry name" value="HTH-TYPE TRANSCRIPTIONAL REGULATOR"/>
    <property type="match status" value="1"/>
</dbReference>
<dbReference type="EMBL" id="LJGZ01000104">
    <property type="protein sequence ID" value="OEV16233.1"/>
    <property type="molecule type" value="Genomic_DNA"/>
</dbReference>
<dbReference type="RefSeq" id="WP_070204212.1">
    <property type="nucleotide sequence ID" value="NZ_LJGZ01000104.1"/>
</dbReference>
<reference evidence="3 4" key="1">
    <citation type="journal article" date="2016" name="Front. Microbiol.">
        <title>Comparative Genomics Analysis of Streptomyces Species Reveals Their Adaptation to the Marine Environment and Their Diversity at the Genomic Level.</title>
        <authorList>
            <person name="Tian X."/>
            <person name="Zhang Z."/>
            <person name="Yang T."/>
            <person name="Chen M."/>
            <person name="Li J."/>
            <person name="Chen F."/>
            <person name="Yang J."/>
            <person name="Li W."/>
            <person name="Zhang B."/>
            <person name="Zhang Z."/>
            <person name="Wu J."/>
            <person name="Zhang C."/>
            <person name="Long L."/>
            <person name="Xiao J."/>
        </authorList>
    </citation>
    <scope>NUCLEOTIDE SEQUENCE [LARGE SCALE GENOMIC DNA]</scope>
    <source>
        <strain evidence="3 4">SCSIO M10372</strain>
    </source>
</reference>
<evidence type="ECO:0000256" key="1">
    <source>
        <dbReference type="ARBA" id="ARBA00023125"/>
    </source>
</evidence>
<dbReference type="AlphaFoldDB" id="A0A1E7LJX7"/>
<accession>A0A1E7LJX7</accession>
<dbReference type="Gene3D" id="1.10.260.40">
    <property type="entry name" value="lambda repressor-like DNA-binding domains"/>
    <property type="match status" value="1"/>
</dbReference>
<dbReference type="SUPFAM" id="SSF47413">
    <property type="entry name" value="lambda repressor-like DNA-binding domains"/>
    <property type="match status" value="1"/>
</dbReference>
<dbReference type="Proteomes" id="UP000175971">
    <property type="component" value="Unassembled WGS sequence"/>
</dbReference>
<dbReference type="GO" id="GO:0003677">
    <property type="term" value="F:DNA binding"/>
    <property type="evidence" value="ECO:0007669"/>
    <property type="project" value="UniProtKB-KW"/>
</dbReference>
<feature type="domain" description="HTH cro/C1-type" evidence="2">
    <location>
        <begin position="13"/>
        <end position="67"/>
    </location>
</feature>
<dbReference type="InterPro" id="IPR010982">
    <property type="entry name" value="Lambda_DNA-bd_dom_sf"/>
</dbReference>
<dbReference type="InterPro" id="IPR050807">
    <property type="entry name" value="TransReg_Diox_bact_type"/>
</dbReference>
<evidence type="ECO:0000313" key="4">
    <source>
        <dbReference type="Proteomes" id="UP000175971"/>
    </source>
</evidence>
<keyword evidence="1" id="KW-0238">DNA-binding</keyword>
<proteinExistence type="predicted"/>
<dbReference type="PANTHER" id="PTHR46797:SF1">
    <property type="entry name" value="METHYLPHOSPHONATE SYNTHASE"/>
    <property type="match status" value="1"/>
</dbReference>
<dbReference type="GO" id="GO:0005829">
    <property type="term" value="C:cytosol"/>
    <property type="evidence" value="ECO:0007669"/>
    <property type="project" value="TreeGrafter"/>
</dbReference>
<name>A0A1E7LJX7_9ACTN</name>
<dbReference type="SMART" id="SM00530">
    <property type="entry name" value="HTH_XRE"/>
    <property type="match status" value="1"/>
</dbReference>
<dbReference type="Pfam" id="PF01381">
    <property type="entry name" value="HTH_3"/>
    <property type="match status" value="1"/>
</dbReference>
<dbReference type="InterPro" id="IPR001387">
    <property type="entry name" value="Cro/C1-type_HTH"/>
</dbReference>
<dbReference type="PROSITE" id="PS50943">
    <property type="entry name" value="HTH_CROC1"/>
    <property type="match status" value="1"/>
</dbReference>
<protein>
    <recommendedName>
        <fullName evidence="2">HTH cro/C1-type domain-containing protein</fullName>
    </recommendedName>
</protein>
<keyword evidence="4" id="KW-1185">Reference proteome</keyword>
<evidence type="ECO:0000313" key="3">
    <source>
        <dbReference type="EMBL" id="OEV16233.1"/>
    </source>
</evidence>
<comment type="caution">
    <text evidence="3">The sequence shown here is derived from an EMBL/GenBank/DDBJ whole genome shotgun (WGS) entry which is preliminary data.</text>
</comment>